<dbReference type="InterPro" id="IPR032821">
    <property type="entry name" value="PKS_assoc"/>
</dbReference>
<dbReference type="SUPFAM" id="SSF55048">
    <property type="entry name" value="Probable ACP-binding domain of malonyl-CoA ACP transacylase"/>
    <property type="match status" value="1"/>
</dbReference>
<accession>A0ABY7B9Y7</accession>
<evidence type="ECO:0000259" key="8">
    <source>
        <dbReference type="PROSITE" id="PS52019"/>
    </source>
</evidence>
<dbReference type="Gene3D" id="3.10.129.110">
    <property type="entry name" value="Polyketide synthase dehydratase"/>
    <property type="match status" value="1"/>
</dbReference>
<dbReference type="Gene3D" id="3.30.70.3290">
    <property type="match status" value="1"/>
</dbReference>
<evidence type="ECO:0000313" key="10">
    <source>
        <dbReference type="Proteomes" id="UP001163203"/>
    </source>
</evidence>
<evidence type="ECO:0000313" key="9">
    <source>
        <dbReference type="EMBL" id="WAL67963.1"/>
    </source>
</evidence>
<dbReference type="PANTHER" id="PTHR43775:SF51">
    <property type="entry name" value="INACTIVE PHENOLPHTHIOCEROL SYNTHESIS POLYKETIDE SYNTHASE TYPE I PKS1-RELATED"/>
    <property type="match status" value="1"/>
</dbReference>
<dbReference type="InterPro" id="IPR020841">
    <property type="entry name" value="PKS_Beta-ketoAc_synthase_dom"/>
</dbReference>
<feature type="region of interest" description="C-terminal hotdog fold" evidence="5">
    <location>
        <begin position="1037"/>
        <end position="1175"/>
    </location>
</feature>
<feature type="active site" description="Proton donor; for dehydratase activity" evidence="5">
    <location>
        <position position="1096"/>
    </location>
</feature>
<dbReference type="InterPro" id="IPR013968">
    <property type="entry name" value="PKS_KR"/>
</dbReference>
<dbReference type="SUPFAM" id="SSF52151">
    <property type="entry name" value="FabD/lysophospholipase-like"/>
    <property type="match status" value="1"/>
</dbReference>
<keyword evidence="1" id="KW-0596">Phosphopantetheine</keyword>
<dbReference type="InterPro" id="IPR055123">
    <property type="entry name" value="SpnB-like_Rossmann"/>
</dbReference>
<dbReference type="SMART" id="SM00825">
    <property type="entry name" value="PKS_KS"/>
    <property type="match status" value="1"/>
</dbReference>
<organism evidence="9 10">
    <name type="scientific">Amycolatopsis cynarae</name>
    <dbReference type="NCBI Taxonomy" id="2995223"/>
    <lineage>
        <taxon>Bacteria</taxon>
        <taxon>Bacillati</taxon>
        <taxon>Actinomycetota</taxon>
        <taxon>Actinomycetes</taxon>
        <taxon>Pseudonocardiales</taxon>
        <taxon>Pseudonocardiaceae</taxon>
        <taxon>Amycolatopsis</taxon>
    </lineage>
</organism>
<evidence type="ECO:0000256" key="4">
    <source>
        <dbReference type="ARBA" id="ARBA00023315"/>
    </source>
</evidence>
<dbReference type="InterPro" id="IPR049900">
    <property type="entry name" value="PKS_mFAS_DH"/>
</dbReference>
<dbReference type="Pfam" id="PF02801">
    <property type="entry name" value="Ketoacyl-synt_C"/>
    <property type="match status" value="1"/>
</dbReference>
<feature type="active site" description="Proton acceptor; for dehydratase activity" evidence="5">
    <location>
        <position position="934"/>
    </location>
</feature>
<dbReference type="InterPro" id="IPR014043">
    <property type="entry name" value="Acyl_transferase_dom"/>
</dbReference>
<name>A0ABY7B9Y7_9PSEU</name>
<dbReference type="SUPFAM" id="SSF53901">
    <property type="entry name" value="Thiolase-like"/>
    <property type="match status" value="1"/>
</dbReference>
<evidence type="ECO:0000256" key="3">
    <source>
        <dbReference type="ARBA" id="ARBA00022679"/>
    </source>
</evidence>
<dbReference type="InterPro" id="IPR016039">
    <property type="entry name" value="Thiolase-like"/>
</dbReference>
<evidence type="ECO:0000259" key="7">
    <source>
        <dbReference type="PROSITE" id="PS52004"/>
    </source>
</evidence>
<keyword evidence="3" id="KW-0808">Transferase</keyword>
<dbReference type="PROSITE" id="PS00606">
    <property type="entry name" value="KS3_1"/>
    <property type="match status" value="1"/>
</dbReference>
<dbReference type="Proteomes" id="UP001163203">
    <property type="component" value="Chromosome"/>
</dbReference>
<dbReference type="SMART" id="SM00826">
    <property type="entry name" value="PKS_DH"/>
    <property type="match status" value="1"/>
</dbReference>
<dbReference type="InterPro" id="IPR050091">
    <property type="entry name" value="PKS_NRPS_Biosynth_Enz"/>
</dbReference>
<dbReference type="Pfam" id="PF00109">
    <property type="entry name" value="ketoacyl-synt"/>
    <property type="match status" value="1"/>
</dbReference>
<dbReference type="RefSeq" id="WP_268758060.1">
    <property type="nucleotide sequence ID" value="NZ_CP113836.1"/>
</dbReference>
<dbReference type="InterPro" id="IPR057326">
    <property type="entry name" value="KR_dom"/>
</dbReference>
<dbReference type="Pfam" id="PF16197">
    <property type="entry name" value="KAsynt_C_assoc"/>
    <property type="match status" value="1"/>
</dbReference>
<dbReference type="Gene3D" id="1.10.1200.10">
    <property type="entry name" value="ACP-like"/>
    <property type="match status" value="1"/>
</dbReference>
<dbReference type="PROSITE" id="PS52004">
    <property type="entry name" value="KS3_2"/>
    <property type="match status" value="1"/>
</dbReference>
<dbReference type="InterPro" id="IPR009081">
    <property type="entry name" value="PP-bd_ACP"/>
</dbReference>
<dbReference type="InterPro" id="IPR049551">
    <property type="entry name" value="PKS_DH_C"/>
</dbReference>
<dbReference type="SMART" id="SM01294">
    <property type="entry name" value="PKS_PP_betabranch"/>
    <property type="match status" value="1"/>
</dbReference>
<gene>
    <name evidence="9" type="ORF">ORV05_09390</name>
</gene>
<protein>
    <submittedName>
        <fullName evidence="9">Type I polyketide synthase</fullName>
    </submittedName>
</protein>
<evidence type="ECO:0000256" key="1">
    <source>
        <dbReference type="ARBA" id="ARBA00022450"/>
    </source>
</evidence>
<dbReference type="Pfam" id="PF21089">
    <property type="entry name" value="PKS_DH_N"/>
    <property type="match status" value="1"/>
</dbReference>
<dbReference type="InterPro" id="IPR049552">
    <property type="entry name" value="PKS_DH_N"/>
</dbReference>
<dbReference type="InterPro" id="IPR036291">
    <property type="entry name" value="NAD(P)-bd_dom_sf"/>
</dbReference>
<dbReference type="PROSITE" id="PS52019">
    <property type="entry name" value="PKS_MFAS_DH"/>
    <property type="match status" value="1"/>
</dbReference>
<dbReference type="Pfam" id="PF00550">
    <property type="entry name" value="PP-binding"/>
    <property type="match status" value="1"/>
</dbReference>
<dbReference type="InterPro" id="IPR014030">
    <property type="entry name" value="Ketoacyl_synth_N"/>
</dbReference>
<reference evidence="9" key="1">
    <citation type="submission" date="2022-11" db="EMBL/GenBank/DDBJ databases">
        <authorList>
            <person name="Mo P."/>
        </authorList>
    </citation>
    <scope>NUCLEOTIDE SEQUENCE</scope>
    <source>
        <strain evidence="9">HUAS 11-8</strain>
    </source>
</reference>
<evidence type="ECO:0000259" key="6">
    <source>
        <dbReference type="PROSITE" id="PS50075"/>
    </source>
</evidence>
<dbReference type="SUPFAM" id="SSF47336">
    <property type="entry name" value="ACP-like"/>
    <property type="match status" value="1"/>
</dbReference>
<evidence type="ECO:0000256" key="5">
    <source>
        <dbReference type="PROSITE-ProRule" id="PRU01363"/>
    </source>
</evidence>
<dbReference type="InterPro" id="IPR018201">
    <property type="entry name" value="Ketoacyl_synth_AS"/>
</dbReference>
<dbReference type="PANTHER" id="PTHR43775">
    <property type="entry name" value="FATTY ACID SYNTHASE"/>
    <property type="match status" value="1"/>
</dbReference>
<sequence length="1761" mass="182654">MTAESERKLLGYLKRATTDLREARRSLQEARQRDSEPIAIVGMACRYPGGASSPEGLWELVATGTDAVGGFPADRGWPLETLYDPTGERPGTTNTREGGFLYDAAEFDPEFFGISPREALAMDAQQRLLLETSWTALESAGIVPETLRGSDTGVFAGVMYHDYAGHAAAGSVVSGRVSYALGLEGPSVSVDTACSSSLVALHWAAQALRRGECSLALAGGVTVMATPETFVYFSEQRGLSGDGRCKAFAASADGTGWGEGVGVLVVERLSDARRLGHEVLAVVRGSAVNSDGASSGLTVPNGPAQQRVIRQALAAAGLSTPDVDLVEGHGTGTKLGDPIEAQALLATYGRDRREPLWLGSLKSNIGHTQAAAGVGGVIKVVQAIRHGVLPKTLHIDAPSPHVDWSAGAVELLTEAREWPETGRPRRGAVSSFGLSGTNAHVIIEQAPPVTDETSDPVELPVVAWPVSAGAADALAAQARRLESHLATELADASPADIGFSLATTRSALDHRAVVLGSDRAELLAGLSALAAGESAPGVVLDRRGSGLAAFLFTGQGAQRAGMGTVLSARYPAFAEAFDAVCAGLDPHLDRPLRTVLGDGEALERTGYAQPALFALEVALYRLFEGWGVRPDYLLGHSIGELAAAHVAGILSLGDACTLVAARAKLMQALPPGGAMVAVQATEAEVAPLLTGEVGIAAINGPEAVVVSGTEEAVRAVTAAFPGRRTSKLRVSHAFHSPLMEPMLAGFSAVARELAYAKPKIPIVSTVTEDADLTTPEYWVNQVRAAVRFHDGLRTLLRQGVRTFVELGPGAVLTAAARTALDDDKLAFVPAQRKDGDEDRTVVTALASLHARGIGVDWRAFHAGGRRVALPTYAFRRTRYWLPATASSAATGAGLHGQRPAGHPMLSAVVHLPETGALVLTGRLSADTLPWLADHVVLGTILLPGTAFLELVRRAADEAGATRIDELTLQAPLSVPADAGAAIEVSVEAADEHGRRRVSVHSRLDGEDTWTRHAEGFVSAEEPGVPSLSLTEWPPAGAVEVELTDPYALLAGLGYDYGPAFQGLRAMWRHGEDTYAEVVLPDGGEAGEYGLHPALLDAAMHAQLLGPAPQGGAAEPMLPFSFGGATLHSTGAAALRVRVSPDGTDTITLQVADATGAPVLSVESLAARPVSLGKLAPNRDSLFRIAWEPATSTGGTDAGDLRVLEVSTPDGPVPAAARETARQVLAAIRAVLAEEGETRLAVLTRGAVSVAGEDADPALAPVWGLVRAAEAEHPGRFVLIDTDPGTDRDPDPAGRALATGRPEAAVRKGEVLVPRLTSVTGQPGALGWKPEGTVLITGGTGGLGAVVARHLVAHHGVRRLLLTSRRGADAPGAAGLRTELEALGATVTIAGCDVADAASVKALLDLVPADAPLTAVLHAAGIPSAGRVETLSTDELDRVFAPKVDGAWHLHELTRDLDAFVVFSSAASTILAAGQAGYAAANAFLDGLVSHRRALGLPATSLAWGAWAEDGGMAGELTEADLRRLRRLGTPPMATADALALLDACLTTEGALVPVKLDLAALRDRGDALPPVLRGLVRSGAPRRRAAAAGVETAARLAALPEAERETHLLGLVSEEVAAVLGFSSAASVEPDRAFQEMGFDSLTSVELRNRLGALTGLKLTATLVFDHPTPAALARRLHELSGPGDAVDSLLGEIDRVEALLGQAAGALNGSTAKITARLDALVRKWTGAHVPAEPAAARADLGTATDDELFAVLDDELGIS</sequence>
<dbReference type="SUPFAM" id="SSF51735">
    <property type="entry name" value="NAD(P)-binding Rossmann-fold domains"/>
    <property type="match status" value="2"/>
</dbReference>
<dbReference type="InterPro" id="IPR016036">
    <property type="entry name" value="Malonyl_transacylase_ACP-bd"/>
</dbReference>
<feature type="domain" description="Ketosynthase family 3 (KS3)" evidence="7">
    <location>
        <begin position="35"/>
        <end position="445"/>
    </location>
</feature>
<dbReference type="InterPro" id="IPR006162">
    <property type="entry name" value="Ppantetheine_attach_site"/>
</dbReference>
<dbReference type="Pfam" id="PF22953">
    <property type="entry name" value="SpnB_Rossmann"/>
    <property type="match status" value="1"/>
</dbReference>
<dbReference type="Gene3D" id="3.40.50.720">
    <property type="entry name" value="NAD(P)-binding Rossmann-like Domain"/>
    <property type="match status" value="1"/>
</dbReference>
<dbReference type="PROSITE" id="PS50075">
    <property type="entry name" value="CARRIER"/>
    <property type="match status" value="1"/>
</dbReference>
<keyword evidence="2" id="KW-0597">Phosphoprotein</keyword>
<dbReference type="Gene3D" id="3.40.47.10">
    <property type="match status" value="1"/>
</dbReference>
<dbReference type="EMBL" id="CP113836">
    <property type="protein sequence ID" value="WAL67963.1"/>
    <property type="molecule type" value="Genomic_DNA"/>
</dbReference>
<dbReference type="PROSITE" id="PS00012">
    <property type="entry name" value="PHOSPHOPANTETHEINE"/>
    <property type="match status" value="1"/>
</dbReference>
<dbReference type="CDD" id="cd00833">
    <property type="entry name" value="PKS"/>
    <property type="match status" value="1"/>
</dbReference>
<dbReference type="InterPro" id="IPR042104">
    <property type="entry name" value="PKS_dehydratase_sf"/>
</dbReference>
<proteinExistence type="predicted"/>
<dbReference type="InterPro" id="IPR001227">
    <property type="entry name" value="Ac_transferase_dom_sf"/>
</dbReference>
<dbReference type="InterPro" id="IPR020806">
    <property type="entry name" value="PKS_PP-bd"/>
</dbReference>
<feature type="domain" description="Carrier" evidence="6">
    <location>
        <begin position="1606"/>
        <end position="1681"/>
    </location>
</feature>
<dbReference type="Pfam" id="PF14765">
    <property type="entry name" value="PS-DH"/>
    <property type="match status" value="1"/>
</dbReference>
<feature type="domain" description="PKS/mFAS DH" evidence="8">
    <location>
        <begin position="902"/>
        <end position="1175"/>
    </location>
</feature>
<dbReference type="Pfam" id="PF00698">
    <property type="entry name" value="Acyl_transf_1"/>
    <property type="match status" value="1"/>
</dbReference>
<feature type="region of interest" description="N-terminal hotdog fold" evidence="5">
    <location>
        <begin position="902"/>
        <end position="1024"/>
    </location>
</feature>
<dbReference type="InterPro" id="IPR020807">
    <property type="entry name" value="PKS_DH"/>
</dbReference>
<dbReference type="Pfam" id="PF08659">
    <property type="entry name" value="KR"/>
    <property type="match status" value="1"/>
</dbReference>
<dbReference type="CDD" id="cd08956">
    <property type="entry name" value="KR_3_FAS_SDR_x"/>
    <property type="match status" value="1"/>
</dbReference>
<dbReference type="InterPro" id="IPR016035">
    <property type="entry name" value="Acyl_Trfase/lysoPLipase"/>
</dbReference>
<dbReference type="SMART" id="SM00827">
    <property type="entry name" value="PKS_AT"/>
    <property type="match status" value="1"/>
</dbReference>
<dbReference type="SMART" id="SM00822">
    <property type="entry name" value="PKS_KR"/>
    <property type="match status" value="1"/>
</dbReference>
<dbReference type="Gene3D" id="3.40.366.10">
    <property type="entry name" value="Malonyl-Coenzyme A Acyl Carrier Protein, domain 2"/>
    <property type="match status" value="1"/>
</dbReference>
<dbReference type="InterPro" id="IPR014031">
    <property type="entry name" value="Ketoacyl_synth_C"/>
</dbReference>
<keyword evidence="4" id="KW-0012">Acyltransferase</keyword>
<dbReference type="InterPro" id="IPR036736">
    <property type="entry name" value="ACP-like_sf"/>
</dbReference>
<dbReference type="SMART" id="SM00823">
    <property type="entry name" value="PKS_PP"/>
    <property type="match status" value="1"/>
</dbReference>
<evidence type="ECO:0000256" key="2">
    <source>
        <dbReference type="ARBA" id="ARBA00022553"/>
    </source>
</evidence>
<keyword evidence="10" id="KW-1185">Reference proteome</keyword>